<evidence type="ECO:0000313" key="4">
    <source>
        <dbReference type="Proteomes" id="UP000541444"/>
    </source>
</evidence>
<organism evidence="3 4">
    <name type="scientific">Kingdonia uniflora</name>
    <dbReference type="NCBI Taxonomy" id="39325"/>
    <lineage>
        <taxon>Eukaryota</taxon>
        <taxon>Viridiplantae</taxon>
        <taxon>Streptophyta</taxon>
        <taxon>Embryophyta</taxon>
        <taxon>Tracheophyta</taxon>
        <taxon>Spermatophyta</taxon>
        <taxon>Magnoliopsida</taxon>
        <taxon>Ranunculales</taxon>
        <taxon>Circaeasteraceae</taxon>
        <taxon>Kingdonia</taxon>
    </lineage>
</organism>
<keyword evidence="4" id="KW-1185">Reference proteome</keyword>
<dbReference type="InterPro" id="IPR044518">
    <property type="entry name" value="ARF_GAP_AGD11/12/13"/>
</dbReference>
<dbReference type="InterPro" id="IPR000008">
    <property type="entry name" value="C2_dom"/>
</dbReference>
<dbReference type="EMBL" id="JACGCM010002464">
    <property type="protein sequence ID" value="KAF6139537.1"/>
    <property type="molecule type" value="Genomic_DNA"/>
</dbReference>
<dbReference type="PROSITE" id="PS50004">
    <property type="entry name" value="C2"/>
    <property type="match status" value="1"/>
</dbReference>
<evidence type="ECO:0000256" key="1">
    <source>
        <dbReference type="SAM" id="MobiDB-lite"/>
    </source>
</evidence>
<dbReference type="SUPFAM" id="SSF49562">
    <property type="entry name" value="C2 domain (Calcium/lipid-binding domain, CaLB)"/>
    <property type="match status" value="1"/>
</dbReference>
<feature type="region of interest" description="Disordered" evidence="1">
    <location>
        <begin position="104"/>
        <end position="126"/>
    </location>
</feature>
<gene>
    <name evidence="3" type="ORF">GIB67_015494</name>
</gene>
<dbReference type="GO" id="GO:0005096">
    <property type="term" value="F:GTPase activator activity"/>
    <property type="evidence" value="ECO:0007669"/>
    <property type="project" value="InterPro"/>
</dbReference>
<dbReference type="SMART" id="SM00239">
    <property type="entry name" value="C2"/>
    <property type="match status" value="1"/>
</dbReference>
<dbReference type="Pfam" id="PF00168">
    <property type="entry name" value="C2"/>
    <property type="match status" value="1"/>
</dbReference>
<sequence length="126" mass="14385">MVEFIGLLKIKVIKGTNLAVRDMRSSDPYVLLTLGQQKVQTQVVQSNLNPMWNEELMLSVPQWYGALKLGYFSRAKNLASPLISDYDEEEDLCDEMIYPFAGIDDGKGSRKFDDPEEEIVNRKSHN</sequence>
<feature type="compositionally biased region" description="Basic and acidic residues" evidence="1">
    <location>
        <begin position="104"/>
        <end position="113"/>
    </location>
</feature>
<dbReference type="PANTHER" id="PTHR46220">
    <property type="entry name" value="ADP-RIBOSYLATION FACTOR GTPASE-ACTIVATING PROTEIN AGD12"/>
    <property type="match status" value="1"/>
</dbReference>
<dbReference type="InterPro" id="IPR035892">
    <property type="entry name" value="C2_domain_sf"/>
</dbReference>
<dbReference type="GO" id="GO:0005543">
    <property type="term" value="F:phospholipid binding"/>
    <property type="evidence" value="ECO:0007669"/>
    <property type="project" value="InterPro"/>
</dbReference>
<reference evidence="3 4" key="1">
    <citation type="journal article" date="2020" name="IScience">
        <title>Genome Sequencing of the Endangered Kingdonia uniflora (Circaeasteraceae, Ranunculales) Reveals Potential Mechanisms of Evolutionary Specialization.</title>
        <authorList>
            <person name="Sun Y."/>
            <person name="Deng T."/>
            <person name="Zhang A."/>
            <person name="Moore M.J."/>
            <person name="Landis J.B."/>
            <person name="Lin N."/>
            <person name="Zhang H."/>
            <person name="Zhang X."/>
            <person name="Huang J."/>
            <person name="Zhang X."/>
            <person name="Sun H."/>
            <person name="Wang H."/>
        </authorList>
    </citation>
    <scope>NUCLEOTIDE SEQUENCE [LARGE SCALE GENOMIC DNA]</scope>
    <source>
        <strain evidence="3">TB1705</strain>
        <tissue evidence="3">Leaf</tissue>
    </source>
</reference>
<dbReference type="Gene3D" id="2.60.40.150">
    <property type="entry name" value="C2 domain"/>
    <property type="match status" value="1"/>
</dbReference>
<feature type="domain" description="C2" evidence="2">
    <location>
        <begin position="1"/>
        <end position="126"/>
    </location>
</feature>
<dbReference type="PANTHER" id="PTHR46220:SF1">
    <property type="entry name" value="ADP-RIBOSYLATION FACTOR GTPASE-ACTIVATING PROTEIN AGD12"/>
    <property type="match status" value="1"/>
</dbReference>
<name>A0A7J7LA62_9MAGN</name>
<proteinExistence type="predicted"/>
<dbReference type="Proteomes" id="UP000541444">
    <property type="component" value="Unassembled WGS sequence"/>
</dbReference>
<dbReference type="OrthoDB" id="73919at2759"/>
<evidence type="ECO:0000313" key="3">
    <source>
        <dbReference type="EMBL" id="KAF6139537.1"/>
    </source>
</evidence>
<accession>A0A7J7LA62</accession>
<dbReference type="AlphaFoldDB" id="A0A7J7LA62"/>
<evidence type="ECO:0000259" key="2">
    <source>
        <dbReference type="PROSITE" id="PS50004"/>
    </source>
</evidence>
<comment type="caution">
    <text evidence="3">The sequence shown here is derived from an EMBL/GenBank/DDBJ whole genome shotgun (WGS) entry which is preliminary data.</text>
</comment>
<protein>
    <recommendedName>
        <fullName evidence="2">C2 domain-containing protein</fullName>
    </recommendedName>
</protein>